<keyword evidence="15" id="KW-1185">Reference proteome</keyword>
<evidence type="ECO:0000256" key="11">
    <source>
        <dbReference type="ARBA" id="ARBA00049057"/>
    </source>
</evidence>
<dbReference type="STRING" id="381764.Fnod_1671"/>
<keyword evidence="6" id="KW-0547">Nucleotide-binding</keyword>
<dbReference type="CDD" id="cd02196">
    <property type="entry name" value="PurM"/>
    <property type="match status" value="1"/>
</dbReference>
<dbReference type="InterPro" id="IPR004733">
    <property type="entry name" value="PurM_cligase"/>
</dbReference>
<dbReference type="SUPFAM" id="SSF55326">
    <property type="entry name" value="PurM N-terminal domain-like"/>
    <property type="match status" value="1"/>
</dbReference>
<reference evidence="14 15" key="2">
    <citation type="journal article" date="2009" name="Proc. Natl. Acad. Sci. U.S.A.">
        <title>On the chimeric nature, thermophilic origin, and phylogenetic placement of the Thermotogales.</title>
        <authorList>
            <person name="Zhaxybayeva O."/>
            <person name="Swithers K.S."/>
            <person name="Lapierre P."/>
            <person name="Fournier G.P."/>
            <person name="Bickhart D.M."/>
            <person name="DeBoy R.T."/>
            <person name="Nelson K.E."/>
            <person name="Nesbo C.L."/>
            <person name="Doolittle W.F."/>
            <person name="Gogarten J.P."/>
            <person name="Noll K.M."/>
        </authorList>
    </citation>
    <scope>NUCLEOTIDE SEQUENCE [LARGE SCALE GENOMIC DNA]</scope>
    <source>
        <strain evidence="15">ATCC 35602 / DSM 5306 / Rt17-B1</strain>
    </source>
</reference>
<dbReference type="Gene3D" id="3.30.1330.10">
    <property type="entry name" value="PurM-like, N-terminal domain"/>
    <property type="match status" value="1"/>
</dbReference>
<dbReference type="eggNOG" id="COG0150">
    <property type="taxonomic scope" value="Bacteria"/>
</dbReference>
<dbReference type="GO" id="GO:0004637">
    <property type="term" value="F:phosphoribosylamine-glycine ligase activity"/>
    <property type="evidence" value="ECO:0007669"/>
    <property type="project" value="TreeGrafter"/>
</dbReference>
<reference evidence="14 15" key="1">
    <citation type="submission" date="2007-07" db="EMBL/GenBank/DDBJ databases">
        <title>Complete sequence of Fervidobacterium nodosum Rt17-B1.</title>
        <authorList>
            <consortium name="US DOE Joint Genome Institute"/>
            <person name="Copeland A."/>
            <person name="Lucas S."/>
            <person name="Lapidus A."/>
            <person name="Barry K."/>
            <person name="Glavina del Rio T."/>
            <person name="Dalin E."/>
            <person name="Tice H."/>
            <person name="Pitluck S."/>
            <person name="Saunders E."/>
            <person name="Brettin T."/>
            <person name="Bruce D."/>
            <person name="Detter J.C."/>
            <person name="Han C."/>
            <person name="Schmutz J."/>
            <person name="Larimer F."/>
            <person name="Land M."/>
            <person name="Hauser L."/>
            <person name="Kyrpides N."/>
            <person name="Mikhailova N."/>
            <person name="Nelson K."/>
            <person name="Gogarten J.P."/>
            <person name="Noll K."/>
            <person name="Richardson P."/>
        </authorList>
    </citation>
    <scope>NUCLEOTIDE SEQUENCE [LARGE SCALE GENOMIC DNA]</scope>
    <source>
        <strain evidence="15">ATCC 35602 / DSM 5306 / Rt17-B1</strain>
    </source>
</reference>
<evidence type="ECO:0000256" key="3">
    <source>
        <dbReference type="ARBA" id="ARBA00013047"/>
    </source>
</evidence>
<organism evidence="14 15">
    <name type="scientific">Fervidobacterium nodosum (strain ATCC 35602 / DSM 5306 / Rt17-B1)</name>
    <dbReference type="NCBI Taxonomy" id="381764"/>
    <lineage>
        <taxon>Bacteria</taxon>
        <taxon>Thermotogati</taxon>
        <taxon>Thermotogota</taxon>
        <taxon>Thermotogae</taxon>
        <taxon>Thermotogales</taxon>
        <taxon>Fervidobacteriaceae</taxon>
        <taxon>Fervidobacterium</taxon>
    </lineage>
</organism>
<evidence type="ECO:0000256" key="10">
    <source>
        <dbReference type="ARBA" id="ARBA00033093"/>
    </source>
</evidence>
<dbReference type="AlphaFoldDB" id="A7HNM3"/>
<feature type="domain" description="PurM-like N-terminal" evidence="12">
    <location>
        <begin position="46"/>
        <end position="152"/>
    </location>
</feature>
<evidence type="ECO:0000256" key="7">
    <source>
        <dbReference type="ARBA" id="ARBA00022840"/>
    </source>
</evidence>
<evidence type="ECO:0000259" key="13">
    <source>
        <dbReference type="Pfam" id="PF02769"/>
    </source>
</evidence>
<dbReference type="PANTHER" id="PTHR10520:SF12">
    <property type="entry name" value="TRIFUNCTIONAL PURINE BIOSYNTHETIC PROTEIN ADENOSINE-3"/>
    <property type="match status" value="1"/>
</dbReference>
<feature type="domain" description="PurM-like C-terminal" evidence="13">
    <location>
        <begin position="165"/>
        <end position="306"/>
    </location>
</feature>
<gene>
    <name evidence="14" type="ordered locus">Fnod_1671</name>
</gene>
<dbReference type="UniPathway" id="UPA00074">
    <property type="reaction ID" value="UER00129"/>
</dbReference>
<dbReference type="InterPro" id="IPR036921">
    <property type="entry name" value="PurM-like_N_sf"/>
</dbReference>
<evidence type="ECO:0000256" key="2">
    <source>
        <dbReference type="ARBA" id="ARBA00010280"/>
    </source>
</evidence>
<dbReference type="KEGG" id="fno:Fnod_1671"/>
<sequence>MKYTYSSSGVDVTRNDEFTDYIKSIINFPDWVMKEPTGYATILNFTNPPVVLTADGVGSKLLLHIEHQRWNDAAKDLIGMNYNDIICTGAIPKAFVDYLGVHHIDKPHYEFIKSLKEELERLDMALVAGETAEIPSIYTEKDWDVAGFCVGVLQRRIPVESVEFGDVIIGLKASGFHSNGWSLIRKILSDENIDISNLPFDLLAGTKIYKEVPKVFDKVKAIAHVTGGGILRALRRIIKDKGWSISIKLPEYIKWILKYVETEEALKTFNMGYGMILVTDEKNAEEVASECFGDIIGRVDEKREITLF</sequence>
<dbReference type="GO" id="GO:0046084">
    <property type="term" value="P:adenine biosynthetic process"/>
    <property type="evidence" value="ECO:0007669"/>
    <property type="project" value="TreeGrafter"/>
</dbReference>
<evidence type="ECO:0000256" key="4">
    <source>
        <dbReference type="ARBA" id="ARBA00020367"/>
    </source>
</evidence>
<proteinExistence type="inferred from homology"/>
<accession>A7HNM3</accession>
<evidence type="ECO:0000259" key="12">
    <source>
        <dbReference type="Pfam" id="PF00586"/>
    </source>
</evidence>
<dbReference type="Gene3D" id="3.90.650.10">
    <property type="entry name" value="PurM-like C-terminal domain"/>
    <property type="match status" value="1"/>
</dbReference>
<dbReference type="OrthoDB" id="9802507at2"/>
<dbReference type="RefSeq" id="WP_011994797.1">
    <property type="nucleotide sequence ID" value="NC_009718.1"/>
</dbReference>
<dbReference type="GO" id="GO:0005524">
    <property type="term" value="F:ATP binding"/>
    <property type="evidence" value="ECO:0007669"/>
    <property type="project" value="UniProtKB-KW"/>
</dbReference>
<name>A7HNM3_FERNB</name>
<evidence type="ECO:0000313" key="14">
    <source>
        <dbReference type="EMBL" id="ABS61506.1"/>
    </source>
</evidence>
<dbReference type="Proteomes" id="UP000002415">
    <property type="component" value="Chromosome"/>
</dbReference>
<dbReference type="PANTHER" id="PTHR10520">
    <property type="entry name" value="TRIFUNCTIONAL PURINE BIOSYNTHETIC PROTEIN ADENOSINE-3-RELATED"/>
    <property type="match status" value="1"/>
</dbReference>
<comment type="catalytic activity">
    <reaction evidence="11">
        <text>2-formamido-N(1)-(5-O-phospho-beta-D-ribosyl)acetamidine + ATP = 5-amino-1-(5-phospho-beta-D-ribosyl)imidazole + ADP + phosphate + H(+)</text>
        <dbReference type="Rhea" id="RHEA:23032"/>
        <dbReference type="ChEBI" id="CHEBI:15378"/>
        <dbReference type="ChEBI" id="CHEBI:30616"/>
        <dbReference type="ChEBI" id="CHEBI:43474"/>
        <dbReference type="ChEBI" id="CHEBI:137981"/>
        <dbReference type="ChEBI" id="CHEBI:147287"/>
        <dbReference type="ChEBI" id="CHEBI:456216"/>
        <dbReference type="EC" id="6.3.3.1"/>
    </reaction>
</comment>
<dbReference type="InterPro" id="IPR036676">
    <property type="entry name" value="PurM-like_C_sf"/>
</dbReference>
<dbReference type="GO" id="GO:0005829">
    <property type="term" value="C:cytosol"/>
    <property type="evidence" value="ECO:0007669"/>
    <property type="project" value="TreeGrafter"/>
</dbReference>
<dbReference type="InterPro" id="IPR010918">
    <property type="entry name" value="PurM-like_C_dom"/>
</dbReference>
<dbReference type="EC" id="6.3.3.1" evidence="3"/>
<dbReference type="HOGENOM" id="CLU_047116_0_0_0"/>
<dbReference type="EMBL" id="CP000771">
    <property type="protein sequence ID" value="ABS61506.1"/>
    <property type="molecule type" value="Genomic_DNA"/>
</dbReference>
<evidence type="ECO:0000256" key="6">
    <source>
        <dbReference type="ARBA" id="ARBA00022741"/>
    </source>
</evidence>
<comment type="pathway">
    <text evidence="1">Purine metabolism; IMP biosynthesis via de novo pathway; 5-amino-1-(5-phospho-D-ribosyl)imidazole from N(2)-formyl-N(1)-(5-phospho-D-ribosyl)glycinamide: step 2/2.</text>
</comment>
<evidence type="ECO:0000256" key="5">
    <source>
        <dbReference type="ARBA" id="ARBA00022598"/>
    </source>
</evidence>
<dbReference type="InterPro" id="IPR016188">
    <property type="entry name" value="PurM-like_N"/>
</dbReference>
<evidence type="ECO:0000256" key="9">
    <source>
        <dbReference type="ARBA" id="ARBA00032931"/>
    </source>
</evidence>
<dbReference type="Pfam" id="PF00586">
    <property type="entry name" value="AIRS"/>
    <property type="match status" value="1"/>
</dbReference>
<evidence type="ECO:0000256" key="8">
    <source>
        <dbReference type="ARBA" id="ARBA00031908"/>
    </source>
</evidence>
<keyword evidence="7" id="KW-0067">ATP-binding</keyword>
<dbReference type="Pfam" id="PF02769">
    <property type="entry name" value="AIRS_C"/>
    <property type="match status" value="1"/>
</dbReference>
<comment type="similarity">
    <text evidence="2">Belongs to the AIR synthase family.</text>
</comment>
<evidence type="ECO:0000256" key="1">
    <source>
        <dbReference type="ARBA" id="ARBA00004686"/>
    </source>
</evidence>
<dbReference type="GO" id="GO:0006189">
    <property type="term" value="P:'de novo' IMP biosynthetic process"/>
    <property type="evidence" value="ECO:0007669"/>
    <property type="project" value="UniProtKB-UniPathway"/>
</dbReference>
<protein>
    <recommendedName>
        <fullName evidence="4">Phosphoribosylformylglycinamidine cyclo-ligase</fullName>
        <ecNumber evidence="3">6.3.3.1</ecNumber>
    </recommendedName>
    <alternativeName>
        <fullName evidence="9">AIR synthase</fullName>
    </alternativeName>
    <alternativeName>
        <fullName evidence="10">AIRS</fullName>
    </alternativeName>
    <alternativeName>
        <fullName evidence="8">Phosphoribosyl-aminoimidazole synthetase</fullName>
    </alternativeName>
</protein>
<keyword evidence="5 14" id="KW-0436">Ligase</keyword>
<evidence type="ECO:0000313" key="15">
    <source>
        <dbReference type="Proteomes" id="UP000002415"/>
    </source>
</evidence>
<dbReference type="GO" id="GO:0004641">
    <property type="term" value="F:phosphoribosylformylglycinamidine cyclo-ligase activity"/>
    <property type="evidence" value="ECO:0007669"/>
    <property type="project" value="UniProtKB-EC"/>
</dbReference>
<dbReference type="SUPFAM" id="SSF56042">
    <property type="entry name" value="PurM C-terminal domain-like"/>
    <property type="match status" value="1"/>
</dbReference>